<proteinExistence type="inferred from homology"/>
<feature type="region of interest" description="Disordered" evidence="2">
    <location>
        <begin position="310"/>
        <end position="376"/>
    </location>
</feature>
<gene>
    <name evidence="5" type="ORF">D0863_12126</name>
</gene>
<reference evidence="5 6" key="1">
    <citation type="journal article" date="2018" name="BMC Genomics">
        <title>Genomic evidence for intraspecific hybridization in a clonal and extremely halotolerant yeast.</title>
        <authorList>
            <person name="Gostincar C."/>
            <person name="Stajich J.E."/>
            <person name="Zupancic J."/>
            <person name="Zalar P."/>
            <person name="Gunde-Cimerman N."/>
        </authorList>
    </citation>
    <scope>NUCLEOTIDE SEQUENCE [LARGE SCALE GENOMIC DNA]</scope>
    <source>
        <strain evidence="5 6">EXF-2682</strain>
    </source>
</reference>
<dbReference type="SUPFAM" id="SSF47661">
    <property type="entry name" value="t-snare proteins"/>
    <property type="match status" value="1"/>
</dbReference>
<dbReference type="Pfam" id="PF05739">
    <property type="entry name" value="SNARE"/>
    <property type="match status" value="1"/>
</dbReference>
<dbReference type="CDD" id="cd15849">
    <property type="entry name" value="SNARE_Sso1"/>
    <property type="match status" value="1"/>
</dbReference>
<dbReference type="InterPro" id="IPR010989">
    <property type="entry name" value="SNARE"/>
</dbReference>
<evidence type="ECO:0000256" key="2">
    <source>
        <dbReference type="SAM" id="MobiDB-lite"/>
    </source>
</evidence>
<feature type="transmembrane region" description="Helical" evidence="3">
    <location>
        <begin position="603"/>
        <end position="625"/>
    </location>
</feature>
<organism evidence="5 6">
    <name type="scientific">Hortaea werneckii</name>
    <name type="common">Black yeast</name>
    <name type="synonym">Cladosporium werneckii</name>
    <dbReference type="NCBI Taxonomy" id="91943"/>
    <lineage>
        <taxon>Eukaryota</taxon>
        <taxon>Fungi</taxon>
        <taxon>Dikarya</taxon>
        <taxon>Ascomycota</taxon>
        <taxon>Pezizomycotina</taxon>
        <taxon>Dothideomycetes</taxon>
        <taxon>Dothideomycetidae</taxon>
        <taxon>Mycosphaerellales</taxon>
        <taxon>Teratosphaeriaceae</taxon>
        <taxon>Hortaea</taxon>
    </lineage>
</organism>
<dbReference type="GO" id="GO:0005484">
    <property type="term" value="F:SNAP receptor activity"/>
    <property type="evidence" value="ECO:0007669"/>
    <property type="project" value="TreeGrafter"/>
</dbReference>
<evidence type="ECO:0000313" key="5">
    <source>
        <dbReference type="EMBL" id="RMY58854.1"/>
    </source>
</evidence>
<dbReference type="GO" id="GO:0012505">
    <property type="term" value="C:endomembrane system"/>
    <property type="evidence" value="ECO:0007669"/>
    <property type="project" value="TreeGrafter"/>
</dbReference>
<evidence type="ECO:0000256" key="1">
    <source>
        <dbReference type="ARBA" id="ARBA00009063"/>
    </source>
</evidence>
<feature type="region of interest" description="Disordered" evidence="2">
    <location>
        <begin position="1"/>
        <end position="26"/>
    </location>
</feature>
<dbReference type="GO" id="GO:0006887">
    <property type="term" value="P:exocytosis"/>
    <property type="evidence" value="ECO:0007669"/>
    <property type="project" value="TreeGrafter"/>
</dbReference>
<sequence length="643" mass="71109">MARTRNPASRTASTNSKGGKGMKRASRSFPYLGAGAIAIAQELPEGRTRSGKRFRRGTDPIITTRGPSARKSRAVKTMKSYQDDEDDPKYRMLCLDLLERIEECGILDSFSSVQKASAVVLFASSALDTELLFDKSSAFLMPRRAGNVLAYEELFSHRERFEDILLRYGGRSDFIPGPEAMQANQEESQDTLREQPATKARMGYKRKRMTRGRKDDVSEIEPGFSRSVQQSLLPASTADDGDGWLATGYSALIQAGWLCAGLGLTYLADQVLVRRSSFNNSVKKEWRGLNESQSTTRTRKLVADMSGQQQYNQYGGGYGQSNPYSTSSSPAPPYGAQGYGGGRNDMEMQPLNQGDGNPFSDQAAAYPGQQPQRDPNATLNACREVGRAIDDLESRLPELQRLQRSFTSGTGGTTNAQIDGMSADIMTGFRGLADRVRRIKGQPDAGNPRNQAQVEALDRRIRRSINAFQQTESQFRREVQEQQRRQYLIVRPDATEQELQEATEAGGDQQIFQQALLNADRRGQAQSALRNVRERHDAIIKIERSMMELNQLLQDLDAIVVQQEPLVENIESKAEETNTHLEAGNVHVEKAVTSARAARKKKWICLGIVVAVIIVIVVIVLIYGATAGGWFNNNNNQGGAPPA</sequence>
<keyword evidence="3" id="KW-1133">Transmembrane helix</keyword>
<dbReference type="PANTHER" id="PTHR19957">
    <property type="entry name" value="SYNTAXIN"/>
    <property type="match status" value="1"/>
</dbReference>
<dbReference type="EMBL" id="QWIP01000609">
    <property type="protein sequence ID" value="RMY58854.1"/>
    <property type="molecule type" value="Genomic_DNA"/>
</dbReference>
<feature type="region of interest" description="Disordered" evidence="2">
    <location>
        <begin position="42"/>
        <end position="82"/>
    </location>
</feature>
<dbReference type="GO" id="GO:0005886">
    <property type="term" value="C:plasma membrane"/>
    <property type="evidence" value="ECO:0007669"/>
    <property type="project" value="TreeGrafter"/>
</dbReference>
<dbReference type="GO" id="GO:0006886">
    <property type="term" value="P:intracellular protein transport"/>
    <property type="evidence" value="ECO:0007669"/>
    <property type="project" value="TreeGrafter"/>
</dbReference>
<dbReference type="SMART" id="SM00397">
    <property type="entry name" value="t_SNARE"/>
    <property type="match status" value="1"/>
</dbReference>
<dbReference type="PROSITE" id="PS50192">
    <property type="entry name" value="T_SNARE"/>
    <property type="match status" value="1"/>
</dbReference>
<evidence type="ECO:0000259" key="4">
    <source>
        <dbReference type="PROSITE" id="PS50192"/>
    </source>
</evidence>
<feature type="compositionally biased region" description="Polar residues" evidence="2">
    <location>
        <begin position="1"/>
        <end position="17"/>
    </location>
</feature>
<dbReference type="InterPro" id="IPR045242">
    <property type="entry name" value="Syntaxin"/>
</dbReference>
<dbReference type="PANTHER" id="PTHR19957:SF380">
    <property type="entry name" value="SYNTAXIN FAMILY PROTEIN"/>
    <property type="match status" value="1"/>
</dbReference>
<keyword evidence="3" id="KW-0812">Transmembrane</keyword>
<keyword evidence="3" id="KW-0472">Membrane</keyword>
<evidence type="ECO:0000256" key="3">
    <source>
        <dbReference type="SAM" id="Phobius"/>
    </source>
</evidence>
<dbReference type="VEuPathDB" id="FungiDB:BTJ68_06364"/>
<dbReference type="InterPro" id="IPR000727">
    <property type="entry name" value="T_SNARE_dom"/>
</dbReference>
<dbReference type="Gene3D" id="1.20.58.70">
    <property type="match status" value="1"/>
</dbReference>
<feature type="compositionally biased region" description="Basic residues" evidence="2">
    <location>
        <begin position="202"/>
        <end position="211"/>
    </location>
</feature>
<evidence type="ECO:0000313" key="6">
    <source>
        <dbReference type="Proteomes" id="UP000269276"/>
    </source>
</evidence>
<feature type="domain" description="T-SNARE coiled-coil homology" evidence="4">
    <location>
        <begin position="529"/>
        <end position="591"/>
    </location>
</feature>
<protein>
    <recommendedName>
        <fullName evidence="4">t-SNARE coiled-coil homology domain-containing protein</fullName>
    </recommendedName>
</protein>
<feature type="region of interest" description="Disordered" evidence="2">
    <location>
        <begin position="181"/>
        <end position="221"/>
    </location>
</feature>
<dbReference type="GO" id="GO:0000149">
    <property type="term" value="F:SNARE binding"/>
    <property type="evidence" value="ECO:0007669"/>
    <property type="project" value="TreeGrafter"/>
</dbReference>
<feature type="compositionally biased region" description="Low complexity" evidence="2">
    <location>
        <begin position="320"/>
        <end position="329"/>
    </location>
</feature>
<dbReference type="GO" id="GO:0031201">
    <property type="term" value="C:SNARE complex"/>
    <property type="evidence" value="ECO:0007669"/>
    <property type="project" value="TreeGrafter"/>
</dbReference>
<dbReference type="AlphaFoldDB" id="A0A3M7D3J2"/>
<dbReference type="Proteomes" id="UP000269276">
    <property type="component" value="Unassembled WGS sequence"/>
</dbReference>
<dbReference type="OrthoDB" id="10255013at2759"/>
<comment type="similarity">
    <text evidence="1">Belongs to the syntaxin family.</text>
</comment>
<dbReference type="GO" id="GO:0006906">
    <property type="term" value="P:vesicle fusion"/>
    <property type="evidence" value="ECO:0007669"/>
    <property type="project" value="TreeGrafter"/>
</dbReference>
<comment type="caution">
    <text evidence="5">The sequence shown here is derived from an EMBL/GenBank/DDBJ whole genome shotgun (WGS) entry which is preliminary data.</text>
</comment>
<dbReference type="GO" id="GO:0048278">
    <property type="term" value="P:vesicle docking"/>
    <property type="evidence" value="ECO:0007669"/>
    <property type="project" value="TreeGrafter"/>
</dbReference>
<accession>A0A3M7D3J2</accession>
<name>A0A3M7D3J2_HORWE</name>